<organism evidence="2 3">
    <name type="scientific">Microbacterium ulmi</name>
    <dbReference type="NCBI Taxonomy" id="179095"/>
    <lineage>
        <taxon>Bacteria</taxon>
        <taxon>Bacillati</taxon>
        <taxon>Actinomycetota</taxon>
        <taxon>Actinomycetes</taxon>
        <taxon>Micrococcales</taxon>
        <taxon>Microbacteriaceae</taxon>
        <taxon>Microbacterium</taxon>
    </lineage>
</organism>
<comment type="caution">
    <text evidence="2">The sequence shown here is derived from an EMBL/GenBank/DDBJ whole genome shotgun (WGS) entry which is preliminary data.</text>
</comment>
<dbReference type="AlphaFoldDB" id="A0A7Y2LZA0"/>
<dbReference type="EMBL" id="JABEMB010000004">
    <property type="protein sequence ID" value="NNH03287.1"/>
    <property type="molecule type" value="Genomic_DNA"/>
</dbReference>
<sequence length="153" mass="16888">MALRHRVRTLLSYPPRRWGDLVVAATLVARVERALRRGGVEQAARIGRVRVVMDGVAAPVGATTLVELSAREREQLDTAWRMLRRPPFNGTCLRRALVGGYFLRAHDPILRIGVAKTDGVVAAHAWVEIDGVGLDPDGAEKYRVLSRPDGMTE</sequence>
<evidence type="ECO:0000259" key="1">
    <source>
        <dbReference type="Pfam" id="PF13471"/>
    </source>
</evidence>
<dbReference type="NCBIfam" id="NF033537">
    <property type="entry name" value="lasso_biosyn_B2"/>
    <property type="match status" value="1"/>
</dbReference>
<dbReference type="RefSeq" id="WP_167037637.1">
    <property type="nucleotide sequence ID" value="NZ_BAAANA010000001.1"/>
</dbReference>
<dbReference type="InterPro" id="IPR053521">
    <property type="entry name" value="McjB-like"/>
</dbReference>
<dbReference type="Proteomes" id="UP000543598">
    <property type="component" value="Unassembled WGS sequence"/>
</dbReference>
<evidence type="ECO:0000313" key="3">
    <source>
        <dbReference type="Proteomes" id="UP000543598"/>
    </source>
</evidence>
<accession>A0A7Y2LZA0</accession>
<protein>
    <submittedName>
        <fullName evidence="2">Lasso peptide biosynthesis B2 protein</fullName>
    </submittedName>
</protein>
<keyword evidence="3" id="KW-1185">Reference proteome</keyword>
<evidence type="ECO:0000313" key="2">
    <source>
        <dbReference type="EMBL" id="NNH03287.1"/>
    </source>
</evidence>
<dbReference type="InterPro" id="IPR032708">
    <property type="entry name" value="McjB_C"/>
</dbReference>
<dbReference type="Pfam" id="PF13471">
    <property type="entry name" value="Transglut_core3"/>
    <property type="match status" value="1"/>
</dbReference>
<feature type="domain" description="Microcin J25-processing protein McjB C-terminal" evidence="1">
    <location>
        <begin position="69"/>
        <end position="146"/>
    </location>
</feature>
<gene>
    <name evidence="2" type="ORF">HLA99_05425</name>
</gene>
<reference evidence="2 3" key="1">
    <citation type="submission" date="2020-05" db="EMBL/GenBank/DDBJ databases">
        <title>MicrobeNet Type strains.</title>
        <authorList>
            <person name="Nicholson A.C."/>
        </authorList>
    </citation>
    <scope>NUCLEOTIDE SEQUENCE [LARGE SCALE GENOMIC DNA]</scope>
    <source>
        <strain evidence="2 3">JCM 14282</strain>
    </source>
</reference>
<name>A0A7Y2LZA0_9MICO</name>
<proteinExistence type="predicted"/>